<evidence type="ECO:0000313" key="2">
    <source>
        <dbReference type="Proteomes" id="UP000663844"/>
    </source>
</evidence>
<sequence>MIFLLGQSILVNHININTKWKQHGITIVGSEGLRHLINQLSHPESISYPEGIYVDDDHETIYIADYENDRIVEWKYRAENGQVVAGGNGSNQLNYPRDVIVDKKNDSLIICDYGNRRVVQWSRQNGRNGETIISDIDCSRVTMNKNGDLYVADCDKNEVRRWKQGEREGTIVAGGNGQGNHLKQLNFPGYIFVDENHSVYVSDCENHRVMKWMKGAKEGIVVAGGKGEG</sequence>
<reference evidence="1" key="1">
    <citation type="submission" date="2021-02" db="EMBL/GenBank/DDBJ databases">
        <authorList>
            <person name="Nowell W R."/>
        </authorList>
    </citation>
    <scope>NUCLEOTIDE SEQUENCE</scope>
</reference>
<proteinExistence type="predicted"/>
<dbReference type="EMBL" id="CAJOAZ010013530">
    <property type="protein sequence ID" value="CAF4268354.1"/>
    <property type="molecule type" value="Genomic_DNA"/>
</dbReference>
<organism evidence="1 2">
    <name type="scientific">Adineta steineri</name>
    <dbReference type="NCBI Taxonomy" id="433720"/>
    <lineage>
        <taxon>Eukaryota</taxon>
        <taxon>Metazoa</taxon>
        <taxon>Spiralia</taxon>
        <taxon>Gnathifera</taxon>
        <taxon>Rotifera</taxon>
        <taxon>Eurotatoria</taxon>
        <taxon>Bdelloidea</taxon>
        <taxon>Adinetida</taxon>
        <taxon>Adinetidae</taxon>
        <taxon>Adineta</taxon>
    </lineage>
</organism>
<comment type="caution">
    <text evidence="1">The sequence shown here is derived from an EMBL/GenBank/DDBJ whole genome shotgun (WGS) entry which is preliminary data.</text>
</comment>
<dbReference type="PANTHER" id="PTHR24104:SF25">
    <property type="entry name" value="PROTEIN LIN-41"/>
    <property type="match status" value="1"/>
</dbReference>
<name>A0A820FQT1_9BILA</name>
<dbReference type="Gene3D" id="2.120.10.30">
    <property type="entry name" value="TolB, C-terminal domain"/>
    <property type="match status" value="1"/>
</dbReference>
<dbReference type="SUPFAM" id="SSF63825">
    <property type="entry name" value="YWTD domain"/>
    <property type="match status" value="1"/>
</dbReference>
<feature type="non-terminal residue" evidence="1">
    <location>
        <position position="229"/>
    </location>
</feature>
<accession>A0A820FQT1</accession>
<dbReference type="AlphaFoldDB" id="A0A820FQT1"/>
<dbReference type="InterPro" id="IPR011042">
    <property type="entry name" value="6-blade_b-propeller_TolB-like"/>
</dbReference>
<evidence type="ECO:0000313" key="1">
    <source>
        <dbReference type="EMBL" id="CAF4268354.1"/>
    </source>
</evidence>
<gene>
    <name evidence="1" type="ORF">OXD698_LOCUS44370</name>
</gene>
<dbReference type="Proteomes" id="UP000663844">
    <property type="component" value="Unassembled WGS sequence"/>
</dbReference>
<dbReference type="InterPro" id="IPR050952">
    <property type="entry name" value="TRIM-NHL_E3_ligases"/>
</dbReference>
<dbReference type="GO" id="GO:0008270">
    <property type="term" value="F:zinc ion binding"/>
    <property type="evidence" value="ECO:0007669"/>
    <property type="project" value="UniProtKB-KW"/>
</dbReference>
<dbReference type="CDD" id="cd05819">
    <property type="entry name" value="NHL"/>
    <property type="match status" value="1"/>
</dbReference>
<dbReference type="PANTHER" id="PTHR24104">
    <property type="entry name" value="E3 UBIQUITIN-PROTEIN LIGASE NHLRC1-RELATED"/>
    <property type="match status" value="1"/>
</dbReference>
<protein>
    <submittedName>
        <fullName evidence="1">Uncharacterized protein</fullName>
    </submittedName>
</protein>